<dbReference type="InterPro" id="IPR012337">
    <property type="entry name" value="RNaseH-like_sf"/>
</dbReference>
<evidence type="ECO:0000313" key="3">
    <source>
        <dbReference type="Proteomes" id="UP001597012"/>
    </source>
</evidence>
<dbReference type="PANTHER" id="PTHR46889">
    <property type="entry name" value="TRANSPOSASE INSF FOR INSERTION SEQUENCE IS3B-RELATED"/>
    <property type="match status" value="1"/>
</dbReference>
<dbReference type="InterPro" id="IPR036397">
    <property type="entry name" value="RNaseH_sf"/>
</dbReference>
<dbReference type="InterPro" id="IPR001584">
    <property type="entry name" value="Integrase_cat-core"/>
</dbReference>
<comment type="caution">
    <text evidence="2">The sequence shown here is derived from an EMBL/GenBank/DDBJ whole genome shotgun (WGS) entry which is preliminary data.</text>
</comment>
<evidence type="ECO:0000259" key="1">
    <source>
        <dbReference type="PROSITE" id="PS50994"/>
    </source>
</evidence>
<keyword evidence="3" id="KW-1185">Reference proteome</keyword>
<dbReference type="Pfam" id="PF13683">
    <property type="entry name" value="rve_3"/>
    <property type="match status" value="1"/>
</dbReference>
<dbReference type="Proteomes" id="UP001597012">
    <property type="component" value="Unassembled WGS sequence"/>
</dbReference>
<dbReference type="PROSITE" id="PS50994">
    <property type="entry name" value="INTEGRASE"/>
    <property type="match status" value="1"/>
</dbReference>
<reference evidence="3" key="1">
    <citation type="journal article" date="2019" name="Int. J. Syst. Evol. Microbiol.">
        <title>The Global Catalogue of Microorganisms (GCM) 10K type strain sequencing project: providing services to taxonomists for standard genome sequencing and annotation.</title>
        <authorList>
            <consortium name="The Broad Institute Genomics Platform"/>
            <consortium name="The Broad Institute Genome Sequencing Center for Infectious Disease"/>
            <person name="Wu L."/>
            <person name="Ma J."/>
        </authorList>
    </citation>
    <scope>NUCLEOTIDE SEQUENCE [LARGE SCALE GENOMIC DNA]</scope>
    <source>
        <strain evidence="3">CCUG 61948</strain>
    </source>
</reference>
<sequence>MTQNRQSWDTAVKHVVRNGLINDILSKEQIASIPRSNIYRWKQEPNNKYQFCEINKVVQDEIHLIKRINQSSKLKKINQAYFELADIFHEIISSIKGIKGLMKERAILIVNSIEKVNNHIPINKAIKIFNLSRSTYENYKSIVVHTCEPSYFKWCMRRFSNQLLASEVKTIKEYMAHPDYKFWSKSSIYLKALRDKKLTCGISTFYKYCRLLGFKNRPRRRKSDSYRPVKTSKPNELWCADVTIFKTSDTTKHYIHFLMDHFSKFIIGYKVCSKPSAKTIKELLDTSYCKYRPDSLRFLTDGGSENVNTTLSNFIDSPIIPIIHIIAQKDVVYSNSMVEALNKVIKHQFLFPKDIINANQLETILKQSVVSYNTLRPQKSLGGNTPLETFKGKSVDITKYCQNFHAQKSLRQEMNRKNTCKLCI</sequence>
<evidence type="ECO:0000313" key="2">
    <source>
        <dbReference type="EMBL" id="MFD0797315.1"/>
    </source>
</evidence>
<dbReference type="InterPro" id="IPR050900">
    <property type="entry name" value="Transposase_IS3/IS150/IS904"/>
</dbReference>
<proteinExistence type="predicted"/>
<accession>A0ABW3B2H2</accession>
<feature type="domain" description="Integrase catalytic" evidence="1">
    <location>
        <begin position="230"/>
        <end position="394"/>
    </location>
</feature>
<gene>
    <name evidence="2" type="ORF">ACFQZJ_07580</name>
</gene>
<dbReference type="RefSeq" id="WP_379933549.1">
    <property type="nucleotide sequence ID" value="NZ_JBHTHY010000004.1"/>
</dbReference>
<protein>
    <submittedName>
        <fullName evidence="2">Transposase</fullName>
    </submittedName>
</protein>
<organism evidence="2 3">
    <name type="scientific">Maribacter chungangensis</name>
    <dbReference type="NCBI Taxonomy" id="1069117"/>
    <lineage>
        <taxon>Bacteria</taxon>
        <taxon>Pseudomonadati</taxon>
        <taxon>Bacteroidota</taxon>
        <taxon>Flavobacteriia</taxon>
        <taxon>Flavobacteriales</taxon>
        <taxon>Flavobacteriaceae</taxon>
        <taxon>Maribacter</taxon>
    </lineage>
</organism>
<dbReference type="Gene3D" id="3.30.420.10">
    <property type="entry name" value="Ribonuclease H-like superfamily/Ribonuclease H"/>
    <property type="match status" value="1"/>
</dbReference>
<dbReference type="PANTHER" id="PTHR46889:SF5">
    <property type="entry name" value="INTEGRASE PROTEIN"/>
    <property type="match status" value="1"/>
</dbReference>
<dbReference type="Pfam" id="PF00665">
    <property type="entry name" value="rve"/>
    <property type="match status" value="1"/>
</dbReference>
<dbReference type="SUPFAM" id="SSF53098">
    <property type="entry name" value="Ribonuclease H-like"/>
    <property type="match status" value="1"/>
</dbReference>
<name>A0ABW3B2H2_9FLAO</name>
<dbReference type="EMBL" id="JBHTHY010000004">
    <property type="protein sequence ID" value="MFD0797315.1"/>
    <property type="molecule type" value="Genomic_DNA"/>
</dbReference>